<evidence type="ECO:0000313" key="3">
    <source>
        <dbReference type="Proteomes" id="UP000217784"/>
    </source>
</evidence>
<dbReference type="Proteomes" id="UP000217784">
    <property type="component" value="Unassembled WGS sequence"/>
</dbReference>
<dbReference type="RefSeq" id="WP_069584276.1">
    <property type="nucleotide sequence ID" value="NZ_LMVM01000012.1"/>
</dbReference>
<dbReference type="AlphaFoldDB" id="A0A2A2H6D0"/>
<reference evidence="2 3" key="1">
    <citation type="journal article" date="2017" name="BMC Genomics">
        <title>Genomic analysis of methanogenic archaea reveals a shift towards energy conservation.</title>
        <authorList>
            <person name="Gilmore S.P."/>
            <person name="Henske J.K."/>
            <person name="Sexton J.A."/>
            <person name="Solomon K.V."/>
            <person name="Seppala S."/>
            <person name="Yoo J.I."/>
            <person name="Huyett L.M."/>
            <person name="Pressman A."/>
            <person name="Cogan J.Z."/>
            <person name="Kivenson V."/>
            <person name="Peng X."/>
            <person name="Tan Y."/>
            <person name="Valentine D.L."/>
            <person name="O'Malley M.A."/>
        </authorList>
    </citation>
    <scope>NUCLEOTIDE SEQUENCE [LARGE SCALE GENOMIC DNA]</scope>
    <source>
        <strain evidence="2 3">M.o.H.</strain>
    </source>
</reference>
<gene>
    <name evidence="2" type="ORF">ASJ80_11845</name>
</gene>
<evidence type="ECO:0000259" key="1">
    <source>
        <dbReference type="Pfam" id="PF13649"/>
    </source>
</evidence>
<feature type="domain" description="Methyltransferase" evidence="1">
    <location>
        <begin position="51"/>
        <end position="148"/>
    </location>
</feature>
<organism evidence="2 3">
    <name type="scientific">Methanobacterium bryantii</name>
    <dbReference type="NCBI Taxonomy" id="2161"/>
    <lineage>
        <taxon>Archaea</taxon>
        <taxon>Methanobacteriati</taxon>
        <taxon>Methanobacteriota</taxon>
        <taxon>Methanomada group</taxon>
        <taxon>Methanobacteria</taxon>
        <taxon>Methanobacteriales</taxon>
        <taxon>Methanobacteriaceae</taxon>
        <taxon>Methanobacterium</taxon>
    </lineage>
</organism>
<accession>A0A2A2H6D0</accession>
<dbReference type="InterPro" id="IPR029063">
    <property type="entry name" value="SAM-dependent_MTases_sf"/>
</dbReference>
<sequence length="255" mass="30080">MEQIDKNRFHLQKMAVNYDKMCQLMVPGYDFLQNAVIDILKFENMEKIVLLDLGAGSGILIEKVLKEFPDSTCYYIDSSDEFMSVAKEKLQKYKDRVNYIKSDFCRNWESEITVKPTVITSMSAIHHLQTENKKKLYQKCYDVLEEGGWFFNIDEMKTVTEDAYLKNLYYWVHHAKEQKYIVSDDLSSPYEAWMEKFSNWKKRNLDNAHLPKQEGNDIHEPFLAQLDCLKEIGFTETDIFSKHLLWCLIGGKKSF</sequence>
<dbReference type="OrthoDB" id="372530at2157"/>
<dbReference type="InterPro" id="IPR041698">
    <property type="entry name" value="Methyltransf_25"/>
</dbReference>
<dbReference type="EMBL" id="LMVM01000012">
    <property type="protein sequence ID" value="PAV04989.1"/>
    <property type="molecule type" value="Genomic_DNA"/>
</dbReference>
<name>A0A2A2H6D0_METBR</name>
<dbReference type="SUPFAM" id="SSF53335">
    <property type="entry name" value="S-adenosyl-L-methionine-dependent methyltransferases"/>
    <property type="match status" value="1"/>
</dbReference>
<comment type="caution">
    <text evidence="2">The sequence shown here is derived from an EMBL/GenBank/DDBJ whole genome shotgun (WGS) entry which is preliminary data.</text>
</comment>
<evidence type="ECO:0000313" key="2">
    <source>
        <dbReference type="EMBL" id="PAV04989.1"/>
    </source>
</evidence>
<keyword evidence="3" id="KW-1185">Reference proteome</keyword>
<dbReference type="Gene3D" id="3.40.50.150">
    <property type="entry name" value="Vaccinia Virus protein VP39"/>
    <property type="match status" value="1"/>
</dbReference>
<protein>
    <recommendedName>
        <fullName evidence="1">Methyltransferase domain-containing protein</fullName>
    </recommendedName>
</protein>
<dbReference type="Pfam" id="PF13649">
    <property type="entry name" value="Methyltransf_25"/>
    <property type="match status" value="1"/>
</dbReference>
<dbReference type="CDD" id="cd02440">
    <property type="entry name" value="AdoMet_MTases"/>
    <property type="match status" value="1"/>
</dbReference>
<proteinExistence type="predicted"/>